<evidence type="ECO:0000313" key="2">
    <source>
        <dbReference type="EMBL" id="ANP40320.1"/>
    </source>
</evidence>
<dbReference type="InterPro" id="IPR010982">
    <property type="entry name" value="Lambda_DNA-bd_dom_sf"/>
</dbReference>
<dbReference type="CDD" id="cd00093">
    <property type="entry name" value="HTH_XRE"/>
    <property type="match status" value="1"/>
</dbReference>
<dbReference type="GeneID" id="28249372"/>
<dbReference type="EMBL" id="CP015230">
    <property type="protein sequence ID" value="ANP40320.1"/>
    <property type="molecule type" value="Genomic_DNA"/>
</dbReference>
<dbReference type="PROSITE" id="PS50943">
    <property type="entry name" value="HTH_CROC1"/>
    <property type="match status" value="1"/>
</dbReference>
<dbReference type="InterPro" id="IPR018653">
    <property type="entry name" value="ScfR_C"/>
</dbReference>
<dbReference type="KEGG" id="rmb:K529_006030"/>
<reference evidence="2 3" key="1">
    <citation type="journal article" date="2016" name="ISME J.">
        <title>Global occurrence and heterogeneity of the Roseobacter-clade species Ruegeria mobilis.</title>
        <authorList>
            <person name="Sonnenschein E."/>
            <person name="Gram L."/>
        </authorList>
    </citation>
    <scope>NUCLEOTIDE SEQUENCE [LARGE SCALE GENOMIC DNA]</scope>
    <source>
        <strain evidence="2 3">F1926</strain>
    </source>
</reference>
<dbReference type="InterPro" id="IPR001387">
    <property type="entry name" value="Cro/C1-type_HTH"/>
</dbReference>
<proteinExistence type="predicted"/>
<dbReference type="SUPFAM" id="SSF47413">
    <property type="entry name" value="lambda repressor-like DNA-binding domains"/>
    <property type="match status" value="1"/>
</dbReference>
<evidence type="ECO:0000259" key="1">
    <source>
        <dbReference type="PROSITE" id="PS50943"/>
    </source>
</evidence>
<gene>
    <name evidence="2" type="ORF">K529_006030</name>
</gene>
<feature type="domain" description="HTH cro/C1-type" evidence="1">
    <location>
        <begin position="11"/>
        <end position="65"/>
    </location>
</feature>
<dbReference type="Pfam" id="PF01381">
    <property type="entry name" value="HTH_3"/>
    <property type="match status" value="1"/>
</dbReference>
<organism evidence="2 3">
    <name type="scientific">Tritonibacter mobilis F1926</name>
    <dbReference type="NCBI Taxonomy" id="1265309"/>
    <lineage>
        <taxon>Bacteria</taxon>
        <taxon>Pseudomonadati</taxon>
        <taxon>Pseudomonadota</taxon>
        <taxon>Alphaproteobacteria</taxon>
        <taxon>Rhodobacterales</taxon>
        <taxon>Paracoccaceae</taxon>
        <taxon>Tritonibacter</taxon>
    </lineage>
</organism>
<dbReference type="Gene3D" id="1.10.260.40">
    <property type="entry name" value="lambda repressor-like DNA-binding domains"/>
    <property type="match status" value="1"/>
</dbReference>
<dbReference type="OrthoDB" id="7790108at2"/>
<name>A0A1B1A144_9RHOB</name>
<accession>A0A1B1A144</accession>
<dbReference type="RefSeq" id="WP_040641316.1">
    <property type="nucleotide sequence ID" value="NZ_CP015230.1"/>
</dbReference>
<protein>
    <submittedName>
        <fullName evidence="2">Transcriptional regulator</fullName>
    </submittedName>
</protein>
<sequence>MAGDSLTGSRIRERRLMLGLRQADLARDAGISASYLNLIEHNRRRIGGKLLVTLAQVLNVEPSLLTEGVEATLVASLREAAAEARTPMVELDRVDEFAGRFPGWAEVLAQTHGRIGALERTVRSLSDRLTHDPHLAASLHEVLSTAAAIRSTAGILAEPGELEAEWRDRFHKNLDQDAQRLADSSRALVRFLDESDQAGERRGIPQEEVEAFFTAREFHFPEIEKGSVEPRDLVKAAPELESTAARKLAEAGLQLYQEDAERMPLVALRAAIETHGLAPGKLAQALDVEIYRLLRRLAMVPQDVLGHPVGLVICDASGSILMRKPVAGFPLPRFGTSCPLWPLFTALSQPGVPIRRRIHQKGRAARDSECFAISWQAEQPGFDRDPVMRSVMLILPSEHPDQPPHADSRPVGASCRICVRRGCPARREPSILRDSSGARLMQM</sequence>
<evidence type="ECO:0000313" key="3">
    <source>
        <dbReference type="Proteomes" id="UP000013243"/>
    </source>
</evidence>
<dbReference type="STRING" id="1265309.K529_006030"/>
<dbReference type="Proteomes" id="UP000013243">
    <property type="component" value="Chromosome"/>
</dbReference>
<dbReference type="SMART" id="SM00530">
    <property type="entry name" value="HTH_XRE"/>
    <property type="match status" value="1"/>
</dbReference>
<dbReference type="Pfam" id="PF09856">
    <property type="entry name" value="ScfRs"/>
    <property type="match status" value="1"/>
</dbReference>
<dbReference type="GO" id="GO:0003677">
    <property type="term" value="F:DNA binding"/>
    <property type="evidence" value="ECO:0007669"/>
    <property type="project" value="InterPro"/>
</dbReference>
<dbReference type="AlphaFoldDB" id="A0A1B1A144"/>